<keyword evidence="2" id="KW-1185">Reference proteome</keyword>
<dbReference type="PANTHER" id="PTHR46082">
    <property type="entry name" value="ATP/GTP-BINDING PROTEIN-RELATED"/>
    <property type="match status" value="1"/>
</dbReference>
<dbReference type="GO" id="GO:0003824">
    <property type="term" value="F:catalytic activity"/>
    <property type="evidence" value="ECO:0007669"/>
    <property type="project" value="InterPro"/>
</dbReference>
<dbReference type="AlphaFoldDB" id="A0A5N6UYK9"/>
<gene>
    <name evidence="1" type="ORF">BDV40DRAFT_299128</name>
</gene>
<dbReference type="Proteomes" id="UP000326950">
    <property type="component" value="Unassembled WGS sequence"/>
</dbReference>
<proteinExistence type="predicted"/>
<dbReference type="SUPFAM" id="SSF53167">
    <property type="entry name" value="Purine and uridine phosphorylases"/>
    <property type="match status" value="1"/>
</dbReference>
<sequence>MKYGFAQIRDTTEVIWLCIVQPEVDAAVAILDEEYQRYSPNDQESYILGRIGHHRVAIAHPPSGTYGTNAAADIASRIPDRFPSIRFGLLVGIAGGCPNPRDAEKDIRLGDVVVSRPRKEHGGVLQIDMGQRTEKDGFKIQSHLDKPPRLLRNAIVCLQTEHGKGTPRRMDDTIDDLYKRHKRHKLARFISPGSANDRLFQSGYRHGTKLTNCSECDPNRIEKREARGSTYPRVHYGTIASGNVVMKSAEERDRLRDEKDVYCFEMEAAGVMDSFPFLVIRGICDYSDSHKNKNWQNYAAFAAAAYAKDLLACVPKAPVAPKHIGNCSIGSLSAHSVDQALELRPDEFRHDLETIINGMVTDYEADFLQVRLPRYRQFTEKYKLESPGHWDGGVGEAATFDHFNRTGANQLLVDPGIDFQRRLRAARAHSFILSNWHGQTARYVVYNTLLQLWDYVKSVLD</sequence>
<dbReference type="InterPro" id="IPR035994">
    <property type="entry name" value="Nucleoside_phosphorylase_sf"/>
</dbReference>
<dbReference type="GO" id="GO:0009116">
    <property type="term" value="P:nucleoside metabolic process"/>
    <property type="evidence" value="ECO:0007669"/>
    <property type="project" value="InterPro"/>
</dbReference>
<evidence type="ECO:0000313" key="2">
    <source>
        <dbReference type="Proteomes" id="UP000326950"/>
    </source>
</evidence>
<organism evidence="1 2">
    <name type="scientific">Aspergillus tamarii</name>
    <dbReference type="NCBI Taxonomy" id="41984"/>
    <lineage>
        <taxon>Eukaryota</taxon>
        <taxon>Fungi</taxon>
        <taxon>Dikarya</taxon>
        <taxon>Ascomycota</taxon>
        <taxon>Pezizomycotina</taxon>
        <taxon>Eurotiomycetes</taxon>
        <taxon>Eurotiomycetidae</taxon>
        <taxon>Eurotiales</taxon>
        <taxon>Aspergillaceae</taxon>
        <taxon>Aspergillus</taxon>
        <taxon>Aspergillus subgen. Circumdati</taxon>
    </lineage>
</organism>
<accession>A0A5N6UYK9</accession>
<dbReference type="PANTHER" id="PTHR46082:SF11">
    <property type="entry name" value="AAA+ ATPASE DOMAIN-CONTAINING PROTEIN-RELATED"/>
    <property type="match status" value="1"/>
</dbReference>
<dbReference type="Gene3D" id="3.40.50.1580">
    <property type="entry name" value="Nucleoside phosphorylase domain"/>
    <property type="match status" value="1"/>
</dbReference>
<reference evidence="1 2" key="1">
    <citation type="submission" date="2019-04" db="EMBL/GenBank/DDBJ databases">
        <title>Friends and foes A comparative genomics study of 23 Aspergillus species from section Flavi.</title>
        <authorList>
            <consortium name="DOE Joint Genome Institute"/>
            <person name="Kjaerbolling I."/>
            <person name="Vesth T."/>
            <person name="Frisvad J.C."/>
            <person name="Nybo J.L."/>
            <person name="Theobald S."/>
            <person name="Kildgaard S."/>
            <person name="Isbrandt T."/>
            <person name="Kuo A."/>
            <person name="Sato A."/>
            <person name="Lyhne E.K."/>
            <person name="Kogle M.E."/>
            <person name="Wiebenga A."/>
            <person name="Kun R.S."/>
            <person name="Lubbers R.J."/>
            <person name="Makela M.R."/>
            <person name="Barry K."/>
            <person name="Chovatia M."/>
            <person name="Clum A."/>
            <person name="Daum C."/>
            <person name="Haridas S."/>
            <person name="He G."/>
            <person name="LaButti K."/>
            <person name="Lipzen A."/>
            <person name="Mondo S."/>
            <person name="Riley R."/>
            <person name="Salamov A."/>
            <person name="Simmons B.A."/>
            <person name="Magnuson J.K."/>
            <person name="Henrissat B."/>
            <person name="Mortensen U.H."/>
            <person name="Larsen T.O."/>
            <person name="Devries R.P."/>
            <person name="Grigoriev I.V."/>
            <person name="Machida M."/>
            <person name="Baker S.E."/>
            <person name="Andersen M.R."/>
        </authorList>
    </citation>
    <scope>NUCLEOTIDE SEQUENCE [LARGE SCALE GENOMIC DNA]</scope>
    <source>
        <strain evidence="1 2">CBS 117626</strain>
    </source>
</reference>
<dbReference type="EMBL" id="ML738614">
    <property type="protein sequence ID" value="KAE8163785.1"/>
    <property type="molecule type" value="Genomic_DNA"/>
</dbReference>
<protein>
    <submittedName>
        <fullName evidence="1">Nucleoside phosphorylase domain-containing protein</fullName>
    </submittedName>
</protein>
<dbReference type="InterPro" id="IPR053137">
    <property type="entry name" value="NLR-like"/>
</dbReference>
<evidence type="ECO:0000313" key="1">
    <source>
        <dbReference type="EMBL" id="KAE8163785.1"/>
    </source>
</evidence>
<name>A0A5N6UYK9_ASPTM</name>
<dbReference type="OrthoDB" id="1577640at2759"/>